<dbReference type="Proteomes" id="UP001253545">
    <property type="component" value="Unassembled WGS sequence"/>
</dbReference>
<dbReference type="SUPFAM" id="SSF54637">
    <property type="entry name" value="Thioesterase/thiol ester dehydrase-isomerase"/>
    <property type="match status" value="1"/>
</dbReference>
<dbReference type="EMBL" id="JAVRHX010000005">
    <property type="protein sequence ID" value="MDT0596223.1"/>
    <property type="molecule type" value="Genomic_DNA"/>
</dbReference>
<dbReference type="Gene3D" id="3.10.129.10">
    <property type="entry name" value="Hotdog Thioesterase"/>
    <property type="match status" value="1"/>
</dbReference>
<organism evidence="3 4">
    <name type="scientific">Glaciecola petra</name>
    <dbReference type="NCBI Taxonomy" id="3075602"/>
    <lineage>
        <taxon>Bacteria</taxon>
        <taxon>Pseudomonadati</taxon>
        <taxon>Pseudomonadota</taxon>
        <taxon>Gammaproteobacteria</taxon>
        <taxon>Alteromonadales</taxon>
        <taxon>Alteromonadaceae</taxon>
        <taxon>Glaciecola</taxon>
    </lineage>
</organism>
<dbReference type="CDD" id="cd00586">
    <property type="entry name" value="4HBT"/>
    <property type="match status" value="1"/>
</dbReference>
<protein>
    <submittedName>
        <fullName evidence="3">Thioesterase family protein</fullName>
        <ecNumber evidence="3">3.1.2.-</ecNumber>
    </submittedName>
</protein>
<keyword evidence="4" id="KW-1185">Reference proteome</keyword>
<gene>
    <name evidence="3" type="ORF">RM552_15315</name>
</gene>
<evidence type="ECO:0000256" key="2">
    <source>
        <dbReference type="ARBA" id="ARBA00022801"/>
    </source>
</evidence>
<dbReference type="EC" id="3.1.2.-" evidence="3"/>
<keyword evidence="2 3" id="KW-0378">Hydrolase</keyword>
<dbReference type="PANTHER" id="PTHR31793:SF27">
    <property type="entry name" value="NOVEL THIOESTERASE SUPERFAMILY DOMAIN AND SAPOSIN A-TYPE DOMAIN CONTAINING PROTEIN (0610012H03RIK)"/>
    <property type="match status" value="1"/>
</dbReference>
<name>A0ABU2ZUA4_9ALTE</name>
<evidence type="ECO:0000256" key="1">
    <source>
        <dbReference type="ARBA" id="ARBA00005953"/>
    </source>
</evidence>
<dbReference type="PANTHER" id="PTHR31793">
    <property type="entry name" value="4-HYDROXYBENZOYL-COA THIOESTERASE FAMILY MEMBER"/>
    <property type="match status" value="1"/>
</dbReference>
<dbReference type="InterPro" id="IPR029069">
    <property type="entry name" value="HotDog_dom_sf"/>
</dbReference>
<dbReference type="InterPro" id="IPR050563">
    <property type="entry name" value="4-hydroxybenzoyl-CoA_TE"/>
</dbReference>
<dbReference type="RefSeq" id="WP_311369742.1">
    <property type="nucleotide sequence ID" value="NZ_JAVRHX010000005.1"/>
</dbReference>
<comment type="similarity">
    <text evidence="1">Belongs to the 4-hydroxybenzoyl-CoA thioesterase family.</text>
</comment>
<dbReference type="Pfam" id="PF13279">
    <property type="entry name" value="4HBT_2"/>
    <property type="match status" value="1"/>
</dbReference>
<accession>A0ABU2ZUA4</accession>
<comment type="caution">
    <text evidence="3">The sequence shown here is derived from an EMBL/GenBank/DDBJ whole genome shotgun (WGS) entry which is preliminary data.</text>
</comment>
<dbReference type="GO" id="GO:0016787">
    <property type="term" value="F:hydrolase activity"/>
    <property type="evidence" value="ECO:0007669"/>
    <property type="project" value="UniProtKB-KW"/>
</dbReference>
<evidence type="ECO:0000313" key="4">
    <source>
        <dbReference type="Proteomes" id="UP001253545"/>
    </source>
</evidence>
<sequence length="144" mass="16154">MSSAKRALLTDYPICIELDTRWMDNDIYGHVNNVVYYSYFDTIVNRYLIEKAELDIHAGDIIGLIVNSHCNYHTSISFPDKLMGGLKVTRIGSSSVDYSLGIFKHGQELACAEGQMTHVFVNRADRRPRPISGTLLTALSKALK</sequence>
<reference evidence="3 4" key="1">
    <citation type="submission" date="2023-09" db="EMBL/GenBank/DDBJ databases">
        <authorList>
            <person name="Rey-Velasco X."/>
        </authorList>
    </citation>
    <scope>NUCLEOTIDE SEQUENCE [LARGE SCALE GENOMIC DNA]</scope>
    <source>
        <strain evidence="3 4">P117</strain>
    </source>
</reference>
<proteinExistence type="inferred from homology"/>
<evidence type="ECO:0000313" key="3">
    <source>
        <dbReference type="EMBL" id="MDT0596223.1"/>
    </source>
</evidence>